<feature type="coiled-coil region" evidence="1">
    <location>
        <begin position="106"/>
        <end position="133"/>
    </location>
</feature>
<evidence type="ECO:0000256" key="1">
    <source>
        <dbReference type="SAM" id="Coils"/>
    </source>
</evidence>
<proteinExistence type="predicted"/>
<keyword evidence="1" id="KW-0175">Coiled coil</keyword>
<name>A0AA35ZCU5_LACSI</name>
<protein>
    <submittedName>
        <fullName evidence="2">Uncharacterized protein</fullName>
    </submittedName>
</protein>
<dbReference type="EMBL" id="OX465082">
    <property type="protein sequence ID" value="CAI9289622.1"/>
    <property type="molecule type" value="Genomic_DNA"/>
</dbReference>
<dbReference type="AlphaFoldDB" id="A0AA35ZCU5"/>
<dbReference type="Proteomes" id="UP001177003">
    <property type="component" value="Chromosome 6"/>
</dbReference>
<evidence type="ECO:0000313" key="3">
    <source>
        <dbReference type="Proteomes" id="UP001177003"/>
    </source>
</evidence>
<organism evidence="2 3">
    <name type="scientific">Lactuca saligna</name>
    <name type="common">Willowleaf lettuce</name>
    <dbReference type="NCBI Taxonomy" id="75948"/>
    <lineage>
        <taxon>Eukaryota</taxon>
        <taxon>Viridiplantae</taxon>
        <taxon>Streptophyta</taxon>
        <taxon>Embryophyta</taxon>
        <taxon>Tracheophyta</taxon>
        <taxon>Spermatophyta</taxon>
        <taxon>Magnoliopsida</taxon>
        <taxon>eudicotyledons</taxon>
        <taxon>Gunneridae</taxon>
        <taxon>Pentapetalae</taxon>
        <taxon>asterids</taxon>
        <taxon>campanulids</taxon>
        <taxon>Asterales</taxon>
        <taxon>Asteraceae</taxon>
        <taxon>Cichorioideae</taxon>
        <taxon>Cichorieae</taxon>
        <taxon>Lactucinae</taxon>
        <taxon>Lactuca</taxon>
    </lineage>
</organism>
<evidence type="ECO:0000313" key="2">
    <source>
        <dbReference type="EMBL" id="CAI9289622.1"/>
    </source>
</evidence>
<accession>A0AA35ZCU5</accession>
<reference evidence="2" key="1">
    <citation type="submission" date="2023-04" db="EMBL/GenBank/DDBJ databases">
        <authorList>
            <person name="Vijverberg K."/>
            <person name="Xiong W."/>
            <person name="Schranz E."/>
        </authorList>
    </citation>
    <scope>NUCLEOTIDE SEQUENCE</scope>
</reference>
<gene>
    <name evidence="2" type="ORF">LSALG_LOCUS28851</name>
</gene>
<keyword evidence="3" id="KW-1185">Reference proteome</keyword>
<sequence length="179" mass="21506">MEPYIKPEVIRCYPKLCHSFPPNTISRSLKPKPYLPLLLDPSTVFVLDTMAMMNHVHHVALKMEFAWTDDNSPEGPKCRFFIWNDDELEEGYYKDQLHKMRFELRRKEDHNEVTNTQKKLVKLQQDREAEKEVFDREFTELKKENTLMKTYLGTTKCLILFFFCHCNHWDVVEVWLKCS</sequence>